<dbReference type="CDD" id="cd03801">
    <property type="entry name" value="GT4_PimA-like"/>
    <property type="match status" value="1"/>
</dbReference>
<proteinExistence type="predicted"/>
<reference evidence="3 4" key="1">
    <citation type="submission" date="2023-07" db="EMBL/GenBank/DDBJ databases">
        <title>Sorghum-associated microbial communities from plants grown in Nebraska, USA.</title>
        <authorList>
            <person name="Schachtman D."/>
        </authorList>
    </citation>
    <scope>NUCLEOTIDE SEQUENCE [LARGE SCALE GENOMIC DNA]</scope>
    <source>
        <strain evidence="3 4">BE313</strain>
    </source>
</reference>
<dbReference type="CDD" id="cd01635">
    <property type="entry name" value="Glycosyltransferase_GTB-type"/>
    <property type="match status" value="1"/>
</dbReference>
<dbReference type="PANTHER" id="PTHR12526:SF629">
    <property type="entry name" value="TEICHURONIC ACID BIOSYNTHESIS GLYCOSYLTRANSFERASE TUAH-RELATED"/>
    <property type="match status" value="1"/>
</dbReference>
<comment type="caution">
    <text evidence="3">The sequence shown here is derived from an EMBL/GenBank/DDBJ whole genome shotgun (WGS) entry which is preliminary data.</text>
</comment>
<dbReference type="RefSeq" id="WP_310371136.1">
    <property type="nucleotide sequence ID" value="NZ_JAVDXT010000001.1"/>
</dbReference>
<dbReference type="Pfam" id="PF05045">
    <property type="entry name" value="RgpF"/>
    <property type="match status" value="1"/>
</dbReference>
<dbReference type="Pfam" id="PF13692">
    <property type="entry name" value="Glyco_trans_1_4"/>
    <property type="match status" value="1"/>
</dbReference>
<name>A0ABU2C4P2_9BURK</name>
<dbReference type="EMBL" id="JAVDXT010000001">
    <property type="protein sequence ID" value="MDR7376290.1"/>
    <property type="molecule type" value="Genomic_DNA"/>
</dbReference>
<keyword evidence="4" id="KW-1185">Reference proteome</keyword>
<dbReference type="Gene3D" id="3.40.50.2000">
    <property type="entry name" value="Glycogen Phosphorylase B"/>
    <property type="match status" value="2"/>
</dbReference>
<dbReference type="PANTHER" id="PTHR12526">
    <property type="entry name" value="GLYCOSYLTRANSFERASE"/>
    <property type="match status" value="1"/>
</dbReference>
<evidence type="ECO:0000313" key="4">
    <source>
        <dbReference type="Proteomes" id="UP001180487"/>
    </source>
</evidence>
<evidence type="ECO:0000313" key="3">
    <source>
        <dbReference type="EMBL" id="MDR7376290.1"/>
    </source>
</evidence>
<evidence type="ECO:0000256" key="2">
    <source>
        <dbReference type="ARBA" id="ARBA00022679"/>
    </source>
</evidence>
<dbReference type="SUPFAM" id="SSF53756">
    <property type="entry name" value="UDP-Glycosyltransferase/glycogen phosphorylase"/>
    <property type="match status" value="2"/>
</dbReference>
<dbReference type="InterPro" id="IPR007739">
    <property type="entry name" value="RgpF"/>
</dbReference>
<gene>
    <name evidence="3" type="ORF">J2X19_000948</name>
</gene>
<keyword evidence="1" id="KW-0328">Glycosyltransferase</keyword>
<evidence type="ECO:0000256" key="1">
    <source>
        <dbReference type="ARBA" id="ARBA00022676"/>
    </source>
</evidence>
<dbReference type="Proteomes" id="UP001180487">
    <property type="component" value="Unassembled WGS sequence"/>
</dbReference>
<organism evidence="3 4">
    <name type="scientific">Rhodoferax ferrireducens</name>
    <dbReference type="NCBI Taxonomy" id="192843"/>
    <lineage>
        <taxon>Bacteria</taxon>
        <taxon>Pseudomonadati</taxon>
        <taxon>Pseudomonadota</taxon>
        <taxon>Betaproteobacteria</taxon>
        <taxon>Burkholderiales</taxon>
        <taxon>Comamonadaceae</taxon>
        <taxon>Rhodoferax</taxon>
    </lineage>
</organism>
<accession>A0ABU2C4P2</accession>
<sequence length="1392" mass="153595">MQVVEQRKGLISVLKSDVYASVGKREFGKALEAVRTFAEDIIFDPASVAKVFVSPELDLLCKHIGEAKARNLVTEQVEARAGTLILASEISKTGGHNELIKDIVRLHLFDSPVSLVLTDCFSRLDSKLSADFSLGHQIPVDVLTGRDEEEKFSNILQLIYSRPIKNLVLLTHNQDALGVAAAFAAKTSGWAQEVVFVHHGDHHLSLGAATTEFIHVDPHQMGYFHCKNELGHARNRYWPLTVNLEAVRPRSVPFMSEGRLVTCSSGRPEKFEQGAYLYSYWALIPQLLARSRGVHVHIGEMHEEQRERLLADLVALDVPAENFIHVPWVDSVANALVEHKVDLYISSFPLGGGKATLEAMAVGTPLLMHESYRSRFHGGVDIAYPGALVWRDEAEFLNAIEGLDADVLRLHSAMAKSHYEKFHDEQVLVRCCDFSRPVDAQLIPPLRVYRENFFQRFLDELRVKELGLQSKVRLIDAQREELVKYEVQSQTLSAQWEQAERGARVLELDLGIQRSQVAHLETQVAAMANSMLAAKAKAQSDGERIYGLTSEVSALRSSTSWRITKPIRMLSDLRKKRPIILNIRHLISRAGIARGVKMRVKRYLVAEKNLPPSFDGATYLKLNPDLAAAGVDAGDHFLLHGRNEGRLWALPAVDFSKSSQFVTGREAVLVVSHEASRTGAPILSFNLVQSLVRKYNVVALLLGGGDLLDAFKATGATVCVAPSVRGNPFVAHHVGSQLCQGFDFKFALVNSIESRYLLPVLAEHFVPTISLVHEFASYTRPKSAFGDALFWSSEVVFSANVTKENAFSTFPDLDAVAVHVMPQGKCLLPASTQNTAAEQQETTKLRRLMRPGGLDEGTLVVLGAGFVQLRKGVDLFLECAARVQRLAGVRKVRFVWIGSGYDPDHDVAYSVYLHDQIRRAGLENHVAFLGETSAIEAAYDEADVLLLSSRLDPLPNVAIDAMSVGVPVVCFDKTTGIADFLQASGLAETCVAAYLDTTDAAEKILRFASVPGLLEEVGAKCREAALQYFDMERYVQNLEALAHAVGQRTLREKSDYQAVLAAEVLRSDVACYPDALSSSQLARRYVRAWASGIGRRKPFPGFHPGIYQELHGLAASGADPLADYLQSGQPDGAWRYPVITPLDGPVTLAHDGLRLALHVHAYYVDLLPEIIQRLGLNQRRADLFISVKDEAALELAKTYLATYPGRVAAMRVVPNRGRDIGPFLTDFLPEILTSYDLVGHIHTKKSKDVKDENMGKTWFHFLMENLIGGASGPMMDIIIGRLQKDASIGMVFPDDPYITGIEKNGDIAVAVGKSMGITSIPMHFVYPVGTMFWSRTAALKPMADLQLSWEHYPEEPLPYDGSLLHALERLVALALPSGGWKIAATNIHGVSR</sequence>
<protein>
    <submittedName>
        <fullName evidence="3">Glycosyltransferase involved in cell wall biosynthesis</fullName>
    </submittedName>
</protein>
<keyword evidence="2" id="KW-0808">Transferase</keyword>